<dbReference type="STRING" id="34691.A0A182X222"/>
<dbReference type="VEuPathDB" id="VectorBase:AQUA003841"/>
<feature type="compositionally biased region" description="Polar residues" evidence="6">
    <location>
        <begin position="221"/>
        <end position="232"/>
    </location>
</feature>
<dbReference type="GO" id="GO:0000795">
    <property type="term" value="C:synaptonemal complex"/>
    <property type="evidence" value="ECO:0007669"/>
    <property type="project" value="InterPro"/>
</dbReference>
<dbReference type="EnsemblMetazoa" id="AQUA003841-RA">
    <property type="protein sequence ID" value="AQUA003841-PA"/>
    <property type="gene ID" value="AQUA003841"/>
</dbReference>
<dbReference type="GO" id="GO:0016925">
    <property type="term" value="P:protein sumoylation"/>
    <property type="evidence" value="ECO:0007669"/>
    <property type="project" value="TreeGrafter"/>
</dbReference>
<dbReference type="InterPro" id="IPR042123">
    <property type="entry name" value="Zip3/RNF212-like"/>
</dbReference>
<dbReference type="InterPro" id="IPR001841">
    <property type="entry name" value="Znf_RING"/>
</dbReference>
<dbReference type="GO" id="GO:0007129">
    <property type="term" value="P:homologous chromosome pairing at meiosis"/>
    <property type="evidence" value="ECO:0007669"/>
    <property type="project" value="TreeGrafter"/>
</dbReference>
<dbReference type="Gene3D" id="3.30.40.10">
    <property type="entry name" value="Zinc/RING finger domain, C3HC4 (zinc finger)"/>
    <property type="match status" value="1"/>
</dbReference>
<dbReference type="AlphaFoldDB" id="A0A182X222"/>
<dbReference type="InterPro" id="IPR013083">
    <property type="entry name" value="Znf_RING/FYVE/PHD"/>
</dbReference>
<organism evidence="8 9">
    <name type="scientific">Anopheles quadriannulatus</name>
    <name type="common">Mosquito</name>
    <dbReference type="NCBI Taxonomy" id="34691"/>
    <lineage>
        <taxon>Eukaryota</taxon>
        <taxon>Metazoa</taxon>
        <taxon>Ecdysozoa</taxon>
        <taxon>Arthropoda</taxon>
        <taxon>Hexapoda</taxon>
        <taxon>Insecta</taxon>
        <taxon>Pterygota</taxon>
        <taxon>Neoptera</taxon>
        <taxon>Endopterygota</taxon>
        <taxon>Diptera</taxon>
        <taxon>Nematocera</taxon>
        <taxon>Culicoidea</taxon>
        <taxon>Culicidae</taxon>
        <taxon>Anophelinae</taxon>
        <taxon>Anopheles</taxon>
    </lineage>
</organism>
<dbReference type="GO" id="GO:0008270">
    <property type="term" value="F:zinc ion binding"/>
    <property type="evidence" value="ECO:0007669"/>
    <property type="project" value="UniProtKB-KW"/>
</dbReference>
<feature type="compositionally biased region" description="Low complexity" evidence="6">
    <location>
        <begin position="299"/>
        <end position="308"/>
    </location>
</feature>
<dbReference type="GO" id="GO:0019789">
    <property type="term" value="F:SUMO transferase activity"/>
    <property type="evidence" value="ECO:0007669"/>
    <property type="project" value="InterPro"/>
</dbReference>
<dbReference type="GO" id="GO:0007131">
    <property type="term" value="P:reciprocal meiotic recombination"/>
    <property type="evidence" value="ECO:0007669"/>
    <property type="project" value="InterPro"/>
</dbReference>
<keyword evidence="9" id="KW-1185">Reference proteome</keyword>
<evidence type="ECO:0000259" key="7">
    <source>
        <dbReference type="PROSITE" id="PS50089"/>
    </source>
</evidence>
<evidence type="ECO:0000256" key="2">
    <source>
        <dbReference type="ARBA" id="ARBA00022771"/>
    </source>
</evidence>
<dbReference type="PROSITE" id="PS50089">
    <property type="entry name" value="ZF_RING_2"/>
    <property type="match status" value="1"/>
</dbReference>
<evidence type="ECO:0000256" key="5">
    <source>
        <dbReference type="PROSITE-ProRule" id="PRU00175"/>
    </source>
</evidence>
<feature type="region of interest" description="Disordered" evidence="6">
    <location>
        <begin position="157"/>
        <end position="232"/>
    </location>
</feature>
<dbReference type="PANTHER" id="PTHR22663">
    <property type="entry name" value="RING FINGER PROTEIN NARYA-RELATED"/>
    <property type="match status" value="1"/>
</dbReference>
<dbReference type="Proteomes" id="UP000076407">
    <property type="component" value="Unassembled WGS sequence"/>
</dbReference>
<dbReference type="PANTHER" id="PTHR22663:SF17">
    <property type="entry name" value="RING FINGER PROTEIN NARYA-RELATED"/>
    <property type="match status" value="1"/>
</dbReference>
<feature type="compositionally biased region" description="Basic and acidic residues" evidence="6">
    <location>
        <begin position="184"/>
        <end position="199"/>
    </location>
</feature>
<evidence type="ECO:0000256" key="6">
    <source>
        <dbReference type="SAM" id="MobiDB-lite"/>
    </source>
</evidence>
<feature type="compositionally biased region" description="Polar residues" evidence="6">
    <location>
        <begin position="276"/>
        <end position="295"/>
    </location>
</feature>
<evidence type="ECO:0000256" key="3">
    <source>
        <dbReference type="ARBA" id="ARBA00022833"/>
    </source>
</evidence>
<sequence>MSTNGWIHCNICFHSFERKERKFYHLSCRHVLCKSCMAKTNRGTMCPLCKKPLERFTELNNQMERKDKMYYDPGSLKVFGVAYQSVIFQHKQREDMIRGILRCRSAVTQMKEMENAMRQKIVETQRRYEKFRTHRRNLQEGLRQISPRYGSGPTVVQGAGYAGRTPLQPLTGNRASPQLALANRDGDPASRRYQDKGRPETVTFAASPESSSADFSFGTPAPSNRSATVTDGSFTPAEQQHARLFTPQASTERFFREGNKPAVTGQGDGVFADDSGISSMQTPTSSLSFAGSSRMAQGMQQQQLKQQRMQQQQLKQQQLKQQQLKQQQLKQQQLKEQQLKEQQLKQQQQQHQQLKQQQQQHQQLKQQRQHPYTPSTPARHLPGTSSYRHSQIFPPTVPRP</sequence>
<keyword evidence="3" id="KW-0862">Zinc</keyword>
<keyword evidence="4" id="KW-0469">Meiosis</keyword>
<evidence type="ECO:0000313" key="8">
    <source>
        <dbReference type="EnsemblMetazoa" id="AQUA003841-PA"/>
    </source>
</evidence>
<proteinExistence type="predicted"/>
<reference evidence="8" key="1">
    <citation type="submission" date="2020-05" db="UniProtKB">
        <authorList>
            <consortium name="EnsemblMetazoa"/>
        </authorList>
    </citation>
    <scope>IDENTIFICATION</scope>
    <source>
        <strain evidence="8">SANGQUA</strain>
    </source>
</reference>
<feature type="compositionally biased region" description="Low complexity" evidence="6">
    <location>
        <begin position="344"/>
        <end position="366"/>
    </location>
</feature>
<dbReference type="PROSITE" id="PS00518">
    <property type="entry name" value="ZF_RING_1"/>
    <property type="match status" value="1"/>
</dbReference>
<feature type="region of interest" description="Disordered" evidence="6">
    <location>
        <begin position="259"/>
        <end position="308"/>
    </location>
</feature>
<evidence type="ECO:0000313" key="9">
    <source>
        <dbReference type="Proteomes" id="UP000076407"/>
    </source>
</evidence>
<keyword evidence="2 5" id="KW-0863">Zinc-finger</keyword>
<dbReference type="InterPro" id="IPR017907">
    <property type="entry name" value="Znf_RING_CS"/>
</dbReference>
<protein>
    <recommendedName>
        <fullName evidence="7">RING-type domain-containing protein</fullName>
    </recommendedName>
</protein>
<feature type="domain" description="RING-type" evidence="7">
    <location>
        <begin position="9"/>
        <end position="50"/>
    </location>
</feature>
<feature type="region of interest" description="Disordered" evidence="6">
    <location>
        <begin position="339"/>
        <end position="400"/>
    </location>
</feature>
<name>A0A182X222_ANOQN</name>
<keyword evidence="1" id="KW-0479">Metal-binding</keyword>
<dbReference type="SUPFAM" id="SSF57850">
    <property type="entry name" value="RING/U-box"/>
    <property type="match status" value="1"/>
</dbReference>
<accession>A0A182X222</accession>
<dbReference type="Pfam" id="PF14634">
    <property type="entry name" value="zf-RING_5"/>
    <property type="match status" value="1"/>
</dbReference>
<evidence type="ECO:0000256" key="4">
    <source>
        <dbReference type="ARBA" id="ARBA00023254"/>
    </source>
</evidence>
<evidence type="ECO:0000256" key="1">
    <source>
        <dbReference type="ARBA" id="ARBA00022723"/>
    </source>
</evidence>